<dbReference type="Proteomes" id="UP001596052">
    <property type="component" value="Unassembled WGS sequence"/>
</dbReference>
<accession>A0ABW0KLP9</accession>
<feature type="chain" id="PRO_5045653365" description="Small metal-binding protein" evidence="1">
    <location>
        <begin position="27"/>
        <end position="112"/>
    </location>
</feature>
<organism evidence="2 3">
    <name type="scientific">Prosthecobacter fluviatilis</name>
    <dbReference type="NCBI Taxonomy" id="445931"/>
    <lineage>
        <taxon>Bacteria</taxon>
        <taxon>Pseudomonadati</taxon>
        <taxon>Verrucomicrobiota</taxon>
        <taxon>Verrucomicrobiia</taxon>
        <taxon>Verrucomicrobiales</taxon>
        <taxon>Verrucomicrobiaceae</taxon>
        <taxon>Prosthecobacter</taxon>
    </lineage>
</organism>
<proteinExistence type="predicted"/>
<reference evidence="3" key="1">
    <citation type="journal article" date="2019" name="Int. J. Syst. Evol. Microbiol.">
        <title>The Global Catalogue of Microorganisms (GCM) 10K type strain sequencing project: providing services to taxonomists for standard genome sequencing and annotation.</title>
        <authorList>
            <consortium name="The Broad Institute Genomics Platform"/>
            <consortium name="The Broad Institute Genome Sequencing Center for Infectious Disease"/>
            <person name="Wu L."/>
            <person name="Ma J."/>
        </authorList>
    </citation>
    <scope>NUCLEOTIDE SEQUENCE [LARGE SCALE GENOMIC DNA]</scope>
    <source>
        <strain evidence="3">CGMCC 4.1469</strain>
    </source>
</reference>
<feature type="signal peptide" evidence="1">
    <location>
        <begin position="1"/>
        <end position="26"/>
    </location>
</feature>
<dbReference type="RefSeq" id="WP_377162995.1">
    <property type="nucleotide sequence ID" value="NZ_JBHSMQ010000001.1"/>
</dbReference>
<gene>
    <name evidence="2" type="ORF">ACFQDI_02345</name>
</gene>
<dbReference type="EMBL" id="JBHSMQ010000001">
    <property type="protein sequence ID" value="MFC5453683.1"/>
    <property type="molecule type" value="Genomic_DNA"/>
</dbReference>
<keyword evidence="3" id="KW-1185">Reference proteome</keyword>
<evidence type="ECO:0000256" key="1">
    <source>
        <dbReference type="SAM" id="SignalP"/>
    </source>
</evidence>
<comment type="caution">
    <text evidence="2">The sequence shown here is derived from an EMBL/GenBank/DDBJ whole genome shotgun (WGS) entry which is preliminary data.</text>
</comment>
<protein>
    <recommendedName>
        <fullName evidence="4">Small metal-binding protein</fullName>
    </recommendedName>
</protein>
<evidence type="ECO:0008006" key="4">
    <source>
        <dbReference type="Google" id="ProtNLM"/>
    </source>
</evidence>
<name>A0ABW0KLP9_9BACT</name>
<evidence type="ECO:0000313" key="2">
    <source>
        <dbReference type="EMBL" id="MFC5453683.1"/>
    </source>
</evidence>
<keyword evidence="1" id="KW-0732">Signal</keyword>
<evidence type="ECO:0000313" key="3">
    <source>
        <dbReference type="Proteomes" id="UP001596052"/>
    </source>
</evidence>
<sequence>MNRRTAIRLMLAMVLIPALTPLSANEADDQPHMRTALGHLEAAHTAKAPLTSLRAARKALVHARPNKEGQRKHAIGYVDEAIAFATTGDKAKMQEKITKAISNVKSGIARAR</sequence>